<evidence type="ECO:0000313" key="6">
    <source>
        <dbReference type="EMBL" id="MDN3711733.1"/>
    </source>
</evidence>
<dbReference type="PANTHER" id="PTHR46796">
    <property type="entry name" value="HTH-TYPE TRANSCRIPTIONAL ACTIVATOR RHAS-RELATED"/>
    <property type="match status" value="1"/>
</dbReference>
<keyword evidence="3" id="KW-0804">Transcription</keyword>
<keyword evidence="2" id="KW-0238">DNA-binding</keyword>
<evidence type="ECO:0000256" key="3">
    <source>
        <dbReference type="ARBA" id="ARBA00023163"/>
    </source>
</evidence>
<dbReference type="InterPro" id="IPR018060">
    <property type="entry name" value="HTH_AraC"/>
</dbReference>
<dbReference type="EMBL" id="JAUFRC010000001">
    <property type="protein sequence ID" value="MDN3711733.1"/>
    <property type="molecule type" value="Genomic_DNA"/>
</dbReference>
<dbReference type="RefSeq" id="WP_377685947.1">
    <property type="nucleotide sequence ID" value="NZ_JBHMDZ010000013.1"/>
</dbReference>
<sequence>MKTPLRQMDWLPAWVRRDQQSSTHDPLVARLQKASVVAEGIQAPARRDPRLDHLQAEPPPLSANTPASPAASRPYGARPTTARGGMRLLPISDFSWGGAAKGLGSAATPRVCADHLLIWLGTGSLRIELPRQHRMQRAGYLAFVPAGTAFSLWHGPGAEGDVVNLPTALTRRLGVALPQKLILGRPVETDAEILQRAIPQLTLIGQPNDAASRRAAGAQLSVIGSALSRLREEEAPKVHPKDDPRAARPLSDRYIALVRRDMGRGLTIADFAHALGVTAATLDRACQCCRGRAALELLYDLRLERSVALLREGRLSPVEIAAETGYVSLSHMNRAFMAGTGRGVDYFRHEPR</sequence>
<dbReference type="SUPFAM" id="SSF46689">
    <property type="entry name" value="Homeodomain-like"/>
    <property type="match status" value="1"/>
</dbReference>
<dbReference type="Proteomes" id="UP001243846">
    <property type="component" value="Unassembled WGS sequence"/>
</dbReference>
<proteinExistence type="predicted"/>
<reference evidence="7" key="1">
    <citation type="journal article" date="2019" name="Int. J. Syst. Evol. Microbiol.">
        <title>The Global Catalogue of Microorganisms (GCM) 10K type strain sequencing project: providing services to taxonomists for standard genome sequencing and annotation.</title>
        <authorList>
            <consortium name="The Broad Institute Genomics Platform"/>
            <consortium name="The Broad Institute Genome Sequencing Center for Infectious Disease"/>
            <person name="Wu L."/>
            <person name="Ma J."/>
        </authorList>
    </citation>
    <scope>NUCLEOTIDE SEQUENCE [LARGE SCALE GENOMIC DNA]</scope>
    <source>
        <strain evidence="7">CECT 8482</strain>
    </source>
</reference>
<accession>A0ABT8D4L7</accession>
<evidence type="ECO:0000313" key="7">
    <source>
        <dbReference type="Proteomes" id="UP001243846"/>
    </source>
</evidence>
<comment type="caution">
    <text evidence="6">The sequence shown here is derived from an EMBL/GenBank/DDBJ whole genome shotgun (WGS) entry which is preliminary data.</text>
</comment>
<keyword evidence="7" id="KW-1185">Reference proteome</keyword>
<evidence type="ECO:0000256" key="1">
    <source>
        <dbReference type="ARBA" id="ARBA00023015"/>
    </source>
</evidence>
<feature type="region of interest" description="Disordered" evidence="4">
    <location>
        <begin position="42"/>
        <end position="82"/>
    </location>
</feature>
<keyword evidence="1" id="KW-0805">Transcription regulation</keyword>
<dbReference type="Pfam" id="PF12833">
    <property type="entry name" value="HTH_18"/>
    <property type="match status" value="1"/>
</dbReference>
<name>A0ABT8D4L7_9RHOB</name>
<dbReference type="InterPro" id="IPR050204">
    <property type="entry name" value="AraC_XylS_family_regulators"/>
</dbReference>
<dbReference type="SMART" id="SM00342">
    <property type="entry name" value="HTH_ARAC"/>
    <property type="match status" value="1"/>
</dbReference>
<dbReference type="InterPro" id="IPR009057">
    <property type="entry name" value="Homeodomain-like_sf"/>
</dbReference>
<dbReference type="PROSITE" id="PS01124">
    <property type="entry name" value="HTH_ARAC_FAMILY_2"/>
    <property type="match status" value="1"/>
</dbReference>
<protein>
    <submittedName>
        <fullName evidence="6">AraC family transcriptional regulator</fullName>
    </submittedName>
</protein>
<feature type="compositionally biased region" description="Basic and acidic residues" evidence="4">
    <location>
        <begin position="45"/>
        <end position="55"/>
    </location>
</feature>
<gene>
    <name evidence="6" type="ORF">QWZ10_07600</name>
</gene>
<evidence type="ECO:0000256" key="4">
    <source>
        <dbReference type="SAM" id="MobiDB-lite"/>
    </source>
</evidence>
<evidence type="ECO:0000256" key="2">
    <source>
        <dbReference type="ARBA" id="ARBA00023125"/>
    </source>
</evidence>
<feature type="domain" description="HTH araC/xylS-type" evidence="5">
    <location>
        <begin position="252"/>
        <end position="350"/>
    </location>
</feature>
<organism evidence="6 7">
    <name type="scientific">Paracoccus cavernae</name>
    <dbReference type="NCBI Taxonomy" id="1571207"/>
    <lineage>
        <taxon>Bacteria</taxon>
        <taxon>Pseudomonadati</taxon>
        <taxon>Pseudomonadota</taxon>
        <taxon>Alphaproteobacteria</taxon>
        <taxon>Rhodobacterales</taxon>
        <taxon>Paracoccaceae</taxon>
        <taxon>Paracoccus</taxon>
    </lineage>
</organism>
<evidence type="ECO:0000259" key="5">
    <source>
        <dbReference type="PROSITE" id="PS01124"/>
    </source>
</evidence>
<dbReference type="Gene3D" id="1.10.10.60">
    <property type="entry name" value="Homeodomain-like"/>
    <property type="match status" value="1"/>
</dbReference>